<dbReference type="KEGG" id="ntd:EGO55_19505"/>
<sequence>MNAALRAEGQSVVIIGDREALQNPTGQMTRVVRYVNTVTTNADGSVGYQLEGDLPRAQTSTSVCVGAKLTNVRLYDARQPVIPQAVFLGGQFDALVRANAAKGNRPMMLADTVHSAPGGGERRGLPLVMFGDPQDMKTASQVTQLSDGRPQFLVGMSDTDYTSAGLARLNAKLASREP</sequence>
<dbReference type="RefSeq" id="WP_021691812.1">
    <property type="nucleotide sequence ID" value="NZ_BASZ01000013.1"/>
</dbReference>
<evidence type="ECO:0000313" key="1">
    <source>
        <dbReference type="EMBL" id="GAD50994.1"/>
    </source>
</evidence>
<proteinExistence type="predicted"/>
<dbReference type="OrthoDB" id="7597244at2"/>
<name>U3A023_9SPHN</name>
<accession>U3A023</accession>
<reference evidence="1 2" key="1">
    <citation type="submission" date="2013-09" db="EMBL/GenBank/DDBJ databases">
        <title>Whole genome shotgun sequence of Novosphingobium tardaugens NBRC 16725.</title>
        <authorList>
            <person name="Isaki S."/>
            <person name="Hosoyama A."/>
            <person name="Tsuchikane K."/>
            <person name="Katsumata H."/>
            <person name="Ando Y."/>
            <person name="Yamazaki S."/>
            <person name="Fujita N."/>
        </authorList>
    </citation>
    <scope>NUCLEOTIDE SEQUENCE [LARGE SCALE GENOMIC DNA]</scope>
    <source>
        <strain evidence="1 2">NBRC 16725</strain>
    </source>
</reference>
<dbReference type="EMBL" id="BASZ01000013">
    <property type="protein sequence ID" value="GAD50994.1"/>
    <property type="molecule type" value="Genomic_DNA"/>
</dbReference>
<organism evidence="1 2">
    <name type="scientific">Caenibius tardaugens NBRC 16725</name>
    <dbReference type="NCBI Taxonomy" id="1219035"/>
    <lineage>
        <taxon>Bacteria</taxon>
        <taxon>Pseudomonadati</taxon>
        <taxon>Pseudomonadota</taxon>
        <taxon>Alphaproteobacteria</taxon>
        <taxon>Sphingomonadales</taxon>
        <taxon>Erythrobacteraceae</taxon>
        <taxon>Caenibius</taxon>
    </lineage>
</organism>
<dbReference type="Proteomes" id="UP000016568">
    <property type="component" value="Unassembled WGS sequence"/>
</dbReference>
<keyword evidence="2" id="KW-1185">Reference proteome</keyword>
<gene>
    <name evidence="1" type="ORF">NT2_13_00810</name>
</gene>
<protein>
    <submittedName>
        <fullName evidence="1">Uncharacterized protein</fullName>
    </submittedName>
</protein>
<comment type="caution">
    <text evidence="1">The sequence shown here is derived from an EMBL/GenBank/DDBJ whole genome shotgun (WGS) entry which is preliminary data.</text>
</comment>
<dbReference type="AlphaFoldDB" id="U3A023"/>
<evidence type="ECO:0000313" key="2">
    <source>
        <dbReference type="Proteomes" id="UP000016568"/>
    </source>
</evidence>